<dbReference type="NCBIfam" id="TIGR03863">
    <property type="entry name" value="PQQ_ABC_bind"/>
    <property type="match status" value="1"/>
</dbReference>
<dbReference type="InterPro" id="IPR028081">
    <property type="entry name" value="Leu-bd"/>
</dbReference>
<comment type="caution">
    <text evidence="5">The sequence shown here is derived from an EMBL/GenBank/DDBJ whole genome shotgun (WGS) entry which is preliminary data.</text>
</comment>
<evidence type="ECO:0000256" key="3">
    <source>
        <dbReference type="ARBA" id="ARBA00022970"/>
    </source>
</evidence>
<dbReference type="CDD" id="cd06268">
    <property type="entry name" value="PBP1_ABC_transporter_LIVBP-like"/>
    <property type="match status" value="1"/>
</dbReference>
<dbReference type="InterPro" id="IPR051010">
    <property type="entry name" value="BCAA_transport"/>
</dbReference>
<dbReference type="EMBL" id="BSDO01000001">
    <property type="protein sequence ID" value="GLI20661.1"/>
    <property type="molecule type" value="Genomic_DNA"/>
</dbReference>
<keyword evidence="8" id="KW-1185">Reference proteome</keyword>
<dbReference type="SUPFAM" id="SSF53822">
    <property type="entry name" value="Periplasmic binding protein-like I"/>
    <property type="match status" value="1"/>
</dbReference>
<accession>A0A9W6CID0</accession>
<reference evidence="5" key="1">
    <citation type="submission" date="2022-12" db="EMBL/GenBank/DDBJ databases">
        <title>Reference genome sequencing for broad-spectrum identification of bacterial and archaeal isolates by mass spectrometry.</title>
        <authorList>
            <person name="Sekiguchi Y."/>
            <person name="Tourlousse D.M."/>
        </authorList>
    </citation>
    <scope>NUCLEOTIDE SEQUENCE</scope>
    <source>
        <strain evidence="5">301</strain>
    </source>
</reference>
<dbReference type="Gene3D" id="3.40.50.2300">
    <property type="match status" value="2"/>
</dbReference>
<comment type="similarity">
    <text evidence="1">Belongs to the leucine-binding protein family.</text>
</comment>
<dbReference type="RefSeq" id="WP_281804884.1">
    <property type="nucleotide sequence ID" value="NZ_BSDO01000001.1"/>
</dbReference>
<keyword evidence="3" id="KW-0029">Amino-acid transport</keyword>
<evidence type="ECO:0000256" key="1">
    <source>
        <dbReference type="ARBA" id="ARBA00010062"/>
    </source>
</evidence>
<proteinExistence type="inferred from homology"/>
<name>A0A9W6CID0_XANFL</name>
<keyword evidence="2" id="KW-0732">Signal</keyword>
<dbReference type="Proteomes" id="UP001144397">
    <property type="component" value="Unassembled WGS sequence"/>
</dbReference>
<feature type="domain" description="Leucine-binding protein" evidence="4">
    <location>
        <begin position="83"/>
        <end position="390"/>
    </location>
</feature>
<evidence type="ECO:0000256" key="2">
    <source>
        <dbReference type="ARBA" id="ARBA00022729"/>
    </source>
</evidence>
<reference evidence="6 8" key="2">
    <citation type="submission" date="2023-07" db="EMBL/GenBank/DDBJ databases">
        <title>Genomic Encyclopedia of Type Strains, Phase IV (KMG-IV): sequencing the most valuable type-strain genomes for metagenomic binning, comparative biology and taxonomic classification.</title>
        <authorList>
            <person name="Goeker M."/>
        </authorList>
    </citation>
    <scope>NUCLEOTIDE SEQUENCE [LARGE SCALE GENOMIC DNA]</scope>
    <source>
        <strain evidence="6 8">DSM 338</strain>
    </source>
</reference>
<protein>
    <submittedName>
        <fullName evidence="6">ABC transporter substrate binding protein (PQQ-dependent alcohol dehydrogenase system)</fullName>
    </submittedName>
    <submittedName>
        <fullName evidence="5">ABC transporter substrate-binding protein</fullName>
    </submittedName>
</protein>
<evidence type="ECO:0000313" key="6">
    <source>
        <dbReference type="EMBL" id="MDR6333587.1"/>
    </source>
</evidence>
<dbReference type="InterPro" id="IPR028082">
    <property type="entry name" value="Peripla_BP_I"/>
</dbReference>
<dbReference type="Proteomes" id="UP001245370">
    <property type="component" value="Unassembled WGS sequence"/>
</dbReference>
<evidence type="ECO:0000259" key="4">
    <source>
        <dbReference type="Pfam" id="PF13458"/>
    </source>
</evidence>
<dbReference type="AlphaFoldDB" id="A0A9W6CID0"/>
<dbReference type="InterPro" id="IPR022478">
    <property type="entry name" value="ABC_transptr_sub-bd_PQQ"/>
</dbReference>
<evidence type="ECO:0000313" key="5">
    <source>
        <dbReference type="EMBL" id="GLI20661.1"/>
    </source>
</evidence>
<dbReference type="Pfam" id="PF13458">
    <property type="entry name" value="Peripla_BP_6"/>
    <property type="match status" value="1"/>
</dbReference>
<sequence length="425" mass="45735">MSLAWRLEWPRLRRPRLLLTAACAVLLSAAGGVGTSLAQQPAGGAAPTAEAAQTIAPVELRLGLLTREVPPPPLYDLLAVPADDAVAGAELAIKDNNTTGQFTGQSFALEPVTLAEDEDAGEAARKLADGGIKLLVVNLPAADLLKVDDAVKGKGVTLFNIGATDDALRAEQCRADVFHVAPSRAMLTDALMQFLAMKRWTKLFLIVGPNPGDQLYADALRKSAKKFGLKIVADKPWTFGPLGRDRSDSITRSDALVFSRGVDADVLVVADEANDFGNYIPFRTFEPRLVVGTQGLTAGTWHPAQDAWGSAQLQNRFLRATGRPMRATDYQAWLAVRMVGEAATRSKTADPVALAKFMRSPDFSLAAFKGVPVSVRPWDQQVRQPLLIAQPLGIVSVAPEEGFLHQKTPLDTLGVDERESKCRLN</sequence>
<dbReference type="GO" id="GO:0006865">
    <property type="term" value="P:amino acid transport"/>
    <property type="evidence" value="ECO:0007669"/>
    <property type="project" value="UniProtKB-KW"/>
</dbReference>
<evidence type="ECO:0000313" key="7">
    <source>
        <dbReference type="Proteomes" id="UP001144397"/>
    </source>
</evidence>
<dbReference type="PANTHER" id="PTHR30483">
    <property type="entry name" value="LEUCINE-SPECIFIC-BINDING PROTEIN"/>
    <property type="match status" value="1"/>
</dbReference>
<evidence type="ECO:0000313" key="8">
    <source>
        <dbReference type="Proteomes" id="UP001245370"/>
    </source>
</evidence>
<dbReference type="EMBL" id="JAVDPY010000003">
    <property type="protein sequence ID" value="MDR6333587.1"/>
    <property type="molecule type" value="Genomic_DNA"/>
</dbReference>
<gene>
    <name evidence="6" type="ORF">GGQ86_002057</name>
    <name evidence="5" type="ORF">XFLAVUS301_03350</name>
</gene>
<organism evidence="5 7">
    <name type="scientific">Xanthobacter flavus</name>
    <dbReference type="NCBI Taxonomy" id="281"/>
    <lineage>
        <taxon>Bacteria</taxon>
        <taxon>Pseudomonadati</taxon>
        <taxon>Pseudomonadota</taxon>
        <taxon>Alphaproteobacteria</taxon>
        <taxon>Hyphomicrobiales</taxon>
        <taxon>Xanthobacteraceae</taxon>
        <taxon>Xanthobacter</taxon>
    </lineage>
</organism>
<dbReference type="GeneID" id="95761127"/>
<dbReference type="PANTHER" id="PTHR30483:SF6">
    <property type="entry name" value="PERIPLASMIC BINDING PROTEIN OF ABC TRANSPORTER FOR NATURAL AMINO ACIDS"/>
    <property type="match status" value="1"/>
</dbReference>
<keyword evidence="3" id="KW-0813">Transport</keyword>